<dbReference type="AlphaFoldDB" id="A0A955KY01"/>
<reference evidence="2" key="2">
    <citation type="journal article" date="2021" name="Microbiome">
        <title>Successional dynamics and alternative stable states in a saline activated sludge microbial community over 9 years.</title>
        <authorList>
            <person name="Wang Y."/>
            <person name="Ye J."/>
            <person name="Ju F."/>
            <person name="Liu L."/>
            <person name="Boyd J.A."/>
            <person name="Deng Y."/>
            <person name="Parks D.H."/>
            <person name="Jiang X."/>
            <person name="Yin X."/>
            <person name="Woodcroft B.J."/>
            <person name="Tyson G.W."/>
            <person name="Hugenholtz P."/>
            <person name="Polz M.F."/>
            <person name="Zhang T."/>
        </authorList>
    </citation>
    <scope>NUCLEOTIDE SEQUENCE</scope>
    <source>
        <strain evidence="2">HKST-UBA17</strain>
    </source>
</reference>
<dbReference type="InterPro" id="IPR036291">
    <property type="entry name" value="NAD(P)-bd_dom_sf"/>
</dbReference>
<dbReference type="SUPFAM" id="SSF51735">
    <property type="entry name" value="NAD(P)-binding Rossmann-fold domains"/>
    <property type="match status" value="1"/>
</dbReference>
<evidence type="ECO:0000256" key="1">
    <source>
        <dbReference type="RuleBase" id="RU000363"/>
    </source>
</evidence>
<sequence length="225" mass="25167">MNEPQNNNRIVLITGTSRGIGLATANTFLQKGYTVLGTSTSGRSPISHDHFKAYELDLSSQDSIDSLTKKLLDEGKQIDHLINNAAIMIDQQDGKIDMKRLRDTVEVNLYGTISLTEGSIPMLRTGGSIINISSELASLSQRMTNRAYSYRISKTALNMYTLTLSQRLEEKGIRVYSFAPGWVKTDMGGENALRDPEEPALEIFRLSTSEQRSGYFYEVDSVRDW</sequence>
<dbReference type="GO" id="GO:0016616">
    <property type="term" value="F:oxidoreductase activity, acting on the CH-OH group of donors, NAD or NADP as acceptor"/>
    <property type="evidence" value="ECO:0007669"/>
    <property type="project" value="TreeGrafter"/>
</dbReference>
<dbReference type="EMBL" id="JAGQLN010000006">
    <property type="protein sequence ID" value="MCA9376730.1"/>
    <property type="molecule type" value="Genomic_DNA"/>
</dbReference>
<dbReference type="PANTHER" id="PTHR45458:SF1">
    <property type="entry name" value="SHORT CHAIN DEHYDROGENASE"/>
    <property type="match status" value="1"/>
</dbReference>
<dbReference type="InterPro" id="IPR052184">
    <property type="entry name" value="SDR_enzymes"/>
</dbReference>
<dbReference type="Proteomes" id="UP000741282">
    <property type="component" value="Unassembled WGS sequence"/>
</dbReference>
<proteinExistence type="inferred from homology"/>
<name>A0A955KY01_9BACT</name>
<dbReference type="PRINTS" id="PR00080">
    <property type="entry name" value="SDRFAMILY"/>
</dbReference>
<dbReference type="Gene3D" id="3.40.50.720">
    <property type="entry name" value="NAD(P)-binding Rossmann-like Domain"/>
    <property type="match status" value="1"/>
</dbReference>
<gene>
    <name evidence="2" type="ORF">KC685_02305</name>
</gene>
<comment type="similarity">
    <text evidence="1">Belongs to the short-chain dehydrogenases/reductases (SDR) family.</text>
</comment>
<reference evidence="2" key="1">
    <citation type="submission" date="2020-04" db="EMBL/GenBank/DDBJ databases">
        <authorList>
            <person name="Zhang T."/>
        </authorList>
    </citation>
    <scope>NUCLEOTIDE SEQUENCE</scope>
    <source>
        <strain evidence="2">HKST-UBA17</strain>
    </source>
</reference>
<dbReference type="InterPro" id="IPR002347">
    <property type="entry name" value="SDR_fam"/>
</dbReference>
<dbReference type="PANTHER" id="PTHR45458">
    <property type="entry name" value="SHORT-CHAIN DEHYDROGENASE/REDUCTASE SDR"/>
    <property type="match status" value="1"/>
</dbReference>
<organism evidence="2 3">
    <name type="scientific">Candidatus Dojkabacteria bacterium</name>
    <dbReference type="NCBI Taxonomy" id="2099670"/>
    <lineage>
        <taxon>Bacteria</taxon>
        <taxon>Candidatus Dojkabacteria</taxon>
    </lineage>
</organism>
<dbReference type="PRINTS" id="PR00081">
    <property type="entry name" value="GDHRDH"/>
</dbReference>
<protein>
    <submittedName>
        <fullName evidence="2">SDR family NAD(P)-dependent oxidoreductase</fullName>
    </submittedName>
</protein>
<accession>A0A955KY01</accession>
<evidence type="ECO:0000313" key="3">
    <source>
        <dbReference type="Proteomes" id="UP000741282"/>
    </source>
</evidence>
<evidence type="ECO:0000313" key="2">
    <source>
        <dbReference type="EMBL" id="MCA9376730.1"/>
    </source>
</evidence>
<dbReference type="Pfam" id="PF00106">
    <property type="entry name" value="adh_short"/>
    <property type="match status" value="1"/>
</dbReference>
<comment type="caution">
    <text evidence="2">The sequence shown here is derived from an EMBL/GenBank/DDBJ whole genome shotgun (WGS) entry which is preliminary data.</text>
</comment>